<dbReference type="InterPro" id="IPR026682">
    <property type="entry name" value="AKT1S1"/>
</dbReference>
<feature type="compositionally biased region" description="Basic residues" evidence="1">
    <location>
        <begin position="222"/>
        <end position="232"/>
    </location>
</feature>
<protein>
    <submittedName>
        <fullName evidence="2">Uncharacterized protein</fullName>
    </submittedName>
</protein>
<comment type="caution">
    <text evidence="2">The sequence shown here is derived from an EMBL/GenBank/DDBJ whole genome shotgun (WGS) entry which is preliminary data.</text>
</comment>
<feature type="compositionally biased region" description="Basic and acidic residues" evidence="1">
    <location>
        <begin position="145"/>
        <end position="157"/>
    </location>
</feature>
<organism evidence="2 3">
    <name type="scientific">Clavelina lepadiformis</name>
    <name type="common">Light-bulb sea squirt</name>
    <name type="synonym">Ascidia lepadiformis</name>
    <dbReference type="NCBI Taxonomy" id="159417"/>
    <lineage>
        <taxon>Eukaryota</taxon>
        <taxon>Metazoa</taxon>
        <taxon>Chordata</taxon>
        <taxon>Tunicata</taxon>
        <taxon>Ascidiacea</taxon>
        <taxon>Aplousobranchia</taxon>
        <taxon>Clavelinidae</taxon>
        <taxon>Clavelina</taxon>
    </lineage>
</organism>
<evidence type="ECO:0000256" key="1">
    <source>
        <dbReference type="SAM" id="MobiDB-lite"/>
    </source>
</evidence>
<feature type="compositionally biased region" description="Polar residues" evidence="1">
    <location>
        <begin position="102"/>
        <end position="121"/>
    </location>
</feature>
<gene>
    <name evidence="2" type="ORF">CVLEPA_LOCUS24167</name>
</gene>
<feature type="region of interest" description="Disordered" evidence="1">
    <location>
        <begin position="86"/>
        <end position="240"/>
    </location>
</feature>
<reference evidence="2 3" key="1">
    <citation type="submission" date="2024-02" db="EMBL/GenBank/DDBJ databases">
        <authorList>
            <person name="Daric V."/>
            <person name="Darras S."/>
        </authorList>
    </citation>
    <scope>NUCLEOTIDE SEQUENCE [LARGE SCALE GENOMIC DNA]</scope>
</reference>
<feature type="compositionally biased region" description="Polar residues" evidence="1">
    <location>
        <begin position="131"/>
        <end position="140"/>
    </location>
</feature>
<dbReference type="Proteomes" id="UP001642483">
    <property type="component" value="Unassembled WGS sequence"/>
</dbReference>
<dbReference type="EMBL" id="CAWYQH010000119">
    <property type="protein sequence ID" value="CAK8691462.1"/>
    <property type="molecule type" value="Genomic_DNA"/>
</dbReference>
<keyword evidence="3" id="KW-1185">Reference proteome</keyword>
<evidence type="ECO:0000313" key="3">
    <source>
        <dbReference type="Proteomes" id="UP001642483"/>
    </source>
</evidence>
<name>A0ABP0GIA5_CLALP</name>
<dbReference type="PANTHER" id="PTHR21844">
    <property type="entry name" value="AKT1 SUBSTRATE 1 PROTEIN"/>
    <property type="match status" value="1"/>
</dbReference>
<accession>A0ABP0GIA5</accession>
<feature type="compositionally biased region" description="Basic residues" evidence="1">
    <location>
        <begin position="158"/>
        <end position="177"/>
    </location>
</feature>
<feature type="compositionally biased region" description="Acidic residues" evidence="1">
    <location>
        <begin position="200"/>
        <end position="214"/>
    </location>
</feature>
<sequence>MINSQKEAWNLLKLAVDKYSQATGSEVAVATTFFPDYDESHNYLFNNDTKPKSAVYGHGHLMHRIKKGLESDASNDSAEWHSVEKKNIFGGNGSMESRVPATRQTSLTHDPTARSLSSSFRTLKLDGDPSQLHSGSSGSMCSAPRKPDSNLERDPGKVHHNQPRSGKMKKTKRKKPPKLSGDFELDDNLMFGEEEHSPSCDEDDLSDDSEESEEGMPGNLPPRRKFNVRQHHPGGYSNDQFATSLPVNILAWGGQNEGGMRFRENQGPHPPAFNTQAATNSGPKIIKAENTPQLDTMMASMQALARSVTDDTALIFGDRPRPRVKLEQRQNFK</sequence>
<dbReference type="Pfam" id="PF15798">
    <property type="entry name" value="PRAS"/>
    <property type="match status" value="1"/>
</dbReference>
<evidence type="ECO:0000313" key="2">
    <source>
        <dbReference type="EMBL" id="CAK8691462.1"/>
    </source>
</evidence>
<dbReference type="PANTHER" id="PTHR21844:SF2">
    <property type="entry name" value="PROLINE-RICH AKT1 SUBSTRATE 1"/>
    <property type="match status" value="1"/>
</dbReference>
<proteinExistence type="predicted"/>